<feature type="domain" description="HTH APSES-type" evidence="2">
    <location>
        <begin position="129"/>
        <end position="265"/>
    </location>
</feature>
<dbReference type="InterPro" id="IPR036887">
    <property type="entry name" value="HTH_APSES_sf"/>
</dbReference>
<proteinExistence type="predicted"/>
<organism evidence="3 4">
    <name type="scientific">Zymoseptoria brevis</name>
    <dbReference type="NCBI Taxonomy" id="1047168"/>
    <lineage>
        <taxon>Eukaryota</taxon>
        <taxon>Fungi</taxon>
        <taxon>Dikarya</taxon>
        <taxon>Ascomycota</taxon>
        <taxon>Pezizomycotina</taxon>
        <taxon>Dothideomycetes</taxon>
        <taxon>Dothideomycetidae</taxon>
        <taxon>Mycosphaerellales</taxon>
        <taxon>Mycosphaerellaceae</taxon>
        <taxon>Zymoseptoria</taxon>
    </lineage>
</organism>
<dbReference type="PROSITE" id="PS51299">
    <property type="entry name" value="HTH_APSES"/>
    <property type="match status" value="1"/>
</dbReference>
<dbReference type="Gene3D" id="3.10.260.10">
    <property type="entry name" value="Transcription regulator HTH, APSES-type DNA-binding domain"/>
    <property type="match status" value="1"/>
</dbReference>
<sequence>MLKIHSLLNPMSDSNNFRGIAMASPPTTPAYTSHSSTAAPTPRSETPFTSSPAKRQKLVKDAAVFSRGTVRGQVNYPPYECSERSTSLTTQQQIELAEKHEEFSVYPSGSKGNFISCYVRHIPYSSEKKSFLNKTGRDAFDVFQYTFKVPEDPEKEHTVMWDYQIGLVRITPFFKACKLSKACLHVPLFSSAVTDTFQTTPAKALTTNAGLKELAHSITGGALVAQGYWMPYACARAVCLTFCYPIRWALTPIFGPTFIDECLRPKDPGFGRFKIDPEIVRRAAVSVRGPKAGGESRSSSQEDTKTYPNVPRSAPQPSPTDKQLRARDEKPDFKLSSPFESDSDNHIYSHKSAALEPLELSPKSKHPEMAGSGWTSINSSRYCTPAPLYRTPVNALSKSLLNEPRYSPTVSWRAAEPEKTKAVMIDEAPNARRRSTRVQKAVKTTETDDKQRSVTDSSGSESDDTDISVSPPKKRKRSHTDTAVAAGPPQDRAGPGKNVSTKFSAADRRAAYWLLELHSRDAQLAKEPNFTIGQESRASPI</sequence>
<feature type="compositionally biased region" description="Basic and acidic residues" evidence="1">
    <location>
        <begin position="322"/>
        <end position="333"/>
    </location>
</feature>
<comment type="caution">
    <text evidence="3">The sequence shown here is derived from an EMBL/GenBank/DDBJ whole genome shotgun (WGS) entry which is preliminary data.</text>
</comment>
<dbReference type="SUPFAM" id="SSF54616">
    <property type="entry name" value="DNA-binding domain of Mlu1-box binding protein MBP1"/>
    <property type="match status" value="1"/>
</dbReference>
<evidence type="ECO:0000259" key="2">
    <source>
        <dbReference type="PROSITE" id="PS51299"/>
    </source>
</evidence>
<dbReference type="AlphaFoldDB" id="A0A0F4GAJ3"/>
<dbReference type="InterPro" id="IPR003163">
    <property type="entry name" value="Tscrpt_reg_HTH_APSES-type"/>
</dbReference>
<feature type="region of interest" description="Disordered" evidence="1">
    <location>
        <begin position="285"/>
        <end position="346"/>
    </location>
</feature>
<dbReference type="GO" id="GO:0000981">
    <property type="term" value="F:DNA-binding transcription factor activity, RNA polymerase II-specific"/>
    <property type="evidence" value="ECO:0007669"/>
    <property type="project" value="UniProtKB-ARBA"/>
</dbReference>
<feature type="region of interest" description="Disordered" evidence="1">
    <location>
        <begin position="21"/>
        <end position="53"/>
    </location>
</feature>
<feature type="compositionally biased region" description="Polar residues" evidence="1">
    <location>
        <begin position="29"/>
        <end position="53"/>
    </location>
</feature>
<evidence type="ECO:0000256" key="1">
    <source>
        <dbReference type="SAM" id="MobiDB-lite"/>
    </source>
</evidence>
<feature type="compositionally biased region" description="Basic and acidic residues" evidence="1">
    <location>
        <begin position="443"/>
        <end position="453"/>
    </location>
</feature>
<feature type="region of interest" description="Disordered" evidence="1">
    <location>
        <begin position="426"/>
        <end position="503"/>
    </location>
</feature>
<dbReference type="STRING" id="1047168.A0A0F4GAJ3"/>
<dbReference type="OrthoDB" id="5562739at2759"/>
<dbReference type="GO" id="GO:0030907">
    <property type="term" value="C:MBF transcription complex"/>
    <property type="evidence" value="ECO:0007669"/>
    <property type="project" value="TreeGrafter"/>
</dbReference>
<dbReference type="EMBL" id="LAFY01004158">
    <property type="protein sequence ID" value="KJX94401.1"/>
    <property type="molecule type" value="Genomic_DNA"/>
</dbReference>
<accession>A0A0F4GAJ3</accession>
<dbReference type="GO" id="GO:0003677">
    <property type="term" value="F:DNA binding"/>
    <property type="evidence" value="ECO:0007669"/>
    <property type="project" value="InterPro"/>
</dbReference>
<dbReference type="Proteomes" id="UP000033647">
    <property type="component" value="Unassembled WGS sequence"/>
</dbReference>
<gene>
    <name evidence="3" type="ORF">TI39_contig4199g00030</name>
</gene>
<protein>
    <submittedName>
        <fullName evidence="3">APSES transcription factor Xbp1 like protein</fullName>
    </submittedName>
</protein>
<keyword evidence="4" id="KW-1185">Reference proteome</keyword>
<name>A0A0F4GAJ3_9PEZI</name>
<evidence type="ECO:0000313" key="4">
    <source>
        <dbReference type="Proteomes" id="UP000033647"/>
    </source>
</evidence>
<dbReference type="InterPro" id="IPR051642">
    <property type="entry name" value="SWI6-like"/>
</dbReference>
<dbReference type="GO" id="GO:0033309">
    <property type="term" value="C:SBF transcription complex"/>
    <property type="evidence" value="ECO:0007669"/>
    <property type="project" value="TreeGrafter"/>
</dbReference>
<reference evidence="3 4" key="1">
    <citation type="submission" date="2015-03" db="EMBL/GenBank/DDBJ databases">
        <title>RNA-seq based gene annotation and comparative genomics of four Zymoseptoria species reveal species-specific pathogenicity related genes and transposable element activity.</title>
        <authorList>
            <person name="Grandaubert J."/>
            <person name="Bhattacharyya A."/>
            <person name="Stukenbrock E.H."/>
        </authorList>
    </citation>
    <scope>NUCLEOTIDE SEQUENCE [LARGE SCALE GENOMIC DNA]</scope>
    <source>
        <strain evidence="3 4">Zb18110</strain>
    </source>
</reference>
<dbReference type="PANTHER" id="PTHR43828:SF5">
    <property type="entry name" value="TRANSCRIPTIONAL REPRESSOR XBP1"/>
    <property type="match status" value="1"/>
</dbReference>
<evidence type="ECO:0000313" key="3">
    <source>
        <dbReference type="EMBL" id="KJX94401.1"/>
    </source>
</evidence>
<dbReference type="PANTHER" id="PTHR43828">
    <property type="entry name" value="ASPARAGINASE"/>
    <property type="match status" value="1"/>
</dbReference>